<dbReference type="HOGENOM" id="CLU_1458412_0_0_0"/>
<evidence type="ECO:0000313" key="2">
    <source>
        <dbReference type="Proteomes" id="UP000005096"/>
    </source>
</evidence>
<keyword evidence="2" id="KW-1185">Reference proteome</keyword>
<gene>
    <name evidence="1" type="ORF">Apau_0470</name>
</gene>
<name>E3CZX2_9BACT</name>
<dbReference type="RefSeq" id="WP_006300057.1">
    <property type="nucleotide sequence ID" value="NZ_CM001022.1"/>
</dbReference>
<evidence type="ECO:0000313" key="1">
    <source>
        <dbReference type="EMBL" id="EFQ22904.1"/>
    </source>
</evidence>
<dbReference type="EMBL" id="CM001022">
    <property type="protein sequence ID" value="EFQ22904.1"/>
    <property type="molecule type" value="Genomic_DNA"/>
</dbReference>
<dbReference type="PaxDb" id="584708-Apau_0470"/>
<accession>E3CZX2</accession>
<sequence length="185" mass="21818">MTEQEARELREKRLLEALEQKHEVLAGRRSVVLERLEAWRKDQGAGESPFPLEMRDLAGFFGKTPCTLERDVSLMRQSRQPYWKDRLARVERFGEVRRVARQRSYALGIVPLLGDFREYRYLRRLAFPTNGRPKPAEEMERLWAWWRELKVRAGEDLEWMDRVSVPGCLEPEAPEPVVARLLSLV</sequence>
<dbReference type="AlphaFoldDB" id="E3CZX2"/>
<organism evidence="1 2">
    <name type="scientific">Aminomonas paucivorans DSM 12260</name>
    <dbReference type="NCBI Taxonomy" id="584708"/>
    <lineage>
        <taxon>Bacteria</taxon>
        <taxon>Thermotogati</taxon>
        <taxon>Synergistota</taxon>
        <taxon>Synergistia</taxon>
        <taxon>Synergistales</taxon>
        <taxon>Synergistaceae</taxon>
        <taxon>Aminomonas</taxon>
    </lineage>
</organism>
<dbReference type="Proteomes" id="UP000005096">
    <property type="component" value="Chromosome"/>
</dbReference>
<protein>
    <submittedName>
        <fullName evidence="1">Uncharacterized protein</fullName>
    </submittedName>
</protein>
<reference evidence="1 2" key="1">
    <citation type="journal article" date="2010" name="Stand. Genomic Sci.">
        <title>Non-contiguous finished genome sequence of Aminomonas paucivorans type strain (GLU-3).</title>
        <authorList>
            <person name="Pitluck S."/>
            <person name="Yasawong M."/>
            <person name="Held B."/>
            <person name="Lapidus A."/>
            <person name="Nolan M."/>
            <person name="Copeland A."/>
            <person name="Lucas S."/>
            <person name="Del Rio T.G."/>
            <person name="Tice H."/>
            <person name="Cheng J.F."/>
            <person name="Chertkov O."/>
            <person name="Goodwin L."/>
            <person name="Tapia R."/>
            <person name="Han C."/>
            <person name="Liolios K."/>
            <person name="Ivanova N."/>
            <person name="Mavromatis K."/>
            <person name="Ovchinnikova G."/>
            <person name="Pati A."/>
            <person name="Chen A."/>
            <person name="Palaniappan K."/>
            <person name="Land M."/>
            <person name="Hauser L."/>
            <person name="Chang Y.J."/>
            <person name="Jeffries C.D."/>
            <person name="Pukall R."/>
            <person name="Spring S."/>
            <person name="Rohde M."/>
            <person name="Sikorski J."/>
            <person name="Goker M."/>
            <person name="Woyke T."/>
            <person name="Bristow J."/>
            <person name="Eisen J.A."/>
            <person name="Markowitz V."/>
            <person name="Hugenholtz P."/>
            <person name="Kyrpides N.C."/>
            <person name="Klenk H.P."/>
        </authorList>
    </citation>
    <scope>NUCLEOTIDE SEQUENCE [LARGE SCALE GENOMIC DNA]</scope>
    <source>
        <strain evidence="1 2">DSM 12260</strain>
    </source>
</reference>
<proteinExistence type="predicted"/>